<keyword evidence="10 13" id="KW-0472">Membrane</keyword>
<keyword evidence="9 13" id="KW-1133">Transmembrane helix</keyword>
<protein>
    <submittedName>
        <fullName evidence="15">P-type ATPase, cytoplasmic domain N</fullName>
    </submittedName>
</protein>
<dbReference type="SUPFAM" id="SSF56784">
    <property type="entry name" value="HAD-like"/>
    <property type="match status" value="1"/>
</dbReference>
<dbReference type="PANTHER" id="PTHR45630:SF8">
    <property type="entry name" value="CATION-TRANSPORTING ATPASE"/>
    <property type="match status" value="1"/>
</dbReference>
<dbReference type="AlphaFoldDB" id="A0A0V0QA69"/>
<dbReference type="InterPro" id="IPR023298">
    <property type="entry name" value="ATPase_P-typ_TM_dom_sf"/>
</dbReference>
<evidence type="ECO:0000256" key="13">
    <source>
        <dbReference type="SAM" id="Phobius"/>
    </source>
</evidence>
<feature type="transmembrane region" description="Helical" evidence="13">
    <location>
        <begin position="475"/>
        <end position="497"/>
    </location>
</feature>
<dbReference type="OrthoDB" id="48943at2759"/>
<dbReference type="GO" id="GO:0019829">
    <property type="term" value="F:ATPase-coupled monoatomic cation transmembrane transporter activity"/>
    <property type="evidence" value="ECO:0007669"/>
    <property type="project" value="TreeGrafter"/>
</dbReference>
<evidence type="ECO:0000313" key="15">
    <source>
        <dbReference type="EMBL" id="KRW98967.1"/>
    </source>
</evidence>
<dbReference type="Pfam" id="PF13246">
    <property type="entry name" value="Cation_ATPase"/>
    <property type="match status" value="1"/>
</dbReference>
<dbReference type="InterPro" id="IPR008250">
    <property type="entry name" value="ATPase_P-typ_transduc_dom_A_sf"/>
</dbReference>
<feature type="coiled-coil region" evidence="12">
    <location>
        <begin position="165"/>
        <end position="192"/>
    </location>
</feature>
<evidence type="ECO:0000256" key="3">
    <source>
        <dbReference type="ARBA" id="ARBA00022692"/>
    </source>
</evidence>
<dbReference type="Proteomes" id="UP000054937">
    <property type="component" value="Unassembled WGS sequence"/>
</dbReference>
<sequence length="852" mass="99597">MENKSKLNSNQNSHIEMLEVPQKYNRNEISFLNQNLIPIKDAQQSNRPMIQINEQQNKNQENKQLYQKNGEKINKKQLKKNQYLSIQQDCEGQCNIMSIFLLEKKCFKFSLHVFFSVFLLGLPYVLCQHFQQLFQIFYYSQCDNIQNCSHILVKNGDGKFQLLIKQEFEVYAQQLDKQNQNLNQDYQYFKQQNRQQQNLQQCNIQKSFGFMNRYMKYVYDENLGIFKALDTNYIKLTKKEILEQQVMNKQQIEKKLQIYGKGIIDFKLQGLFSFVYYFWTSPNMLLVYLSVLVWLMENMPLAALAMVLAMIISNIVLYLFKWMSEKTILEKSKKIIKVKRFFRNFNNQIESEVIDSDQIVPNDIIEIEPETILTCDLVVIQGEAFINEANITGESDPVPKVQLQKNEKYFSFENDSGSIIYEGSSIINSQVVKRQEFGQNALGNVIRTGFSTKKGQVIRFSLYPILKLSDFQISFLKLTFSLMMVSLLVQFIMFYWWVKDENIPSQFPYIKLGESVITFGAPLVSILSLVSQVTALVRLYLKNIVGNNPNKIYESGNIQMVCFDKTGTITENQVQLNDVWSGKNGFLGLKKYQQVKQQLKQNNLQNNDYAERKVIDNEKNNEKQIKQNQYQAACAENLQQWQNNEQIQRLFACCHQIQQVNLKGQSQIQGDGVDVQMFQVSDFDFYVQEKIQEKERTQLFQVKNRNQDDEILTILKRFEFKSAFASMSVLVEDQNMEQFIFCKGSPEKIISISNQKSVPQNFDKILNELSLKGFRIIGMGYKKIDNQLGKDEIECLEREQAEKELEFLGLLILENQLKSDSKEQFDRLNQSDLKLKIISGDNSLTVINTDKL</sequence>
<dbReference type="SUPFAM" id="SSF81665">
    <property type="entry name" value="Calcium ATPase, transmembrane domain M"/>
    <property type="match status" value="1"/>
</dbReference>
<comment type="subcellular location">
    <subcellularLocation>
        <location evidence="1">Membrane</location>
        <topology evidence="1">Multi-pass membrane protein</topology>
    </subcellularLocation>
</comment>
<keyword evidence="16" id="KW-1185">Reference proteome</keyword>
<evidence type="ECO:0000256" key="9">
    <source>
        <dbReference type="ARBA" id="ARBA00022989"/>
    </source>
</evidence>
<dbReference type="PANTHER" id="PTHR45630">
    <property type="entry name" value="CATION-TRANSPORTING ATPASE-RELATED"/>
    <property type="match status" value="1"/>
</dbReference>
<keyword evidence="5" id="KW-0547">Nucleotide-binding</keyword>
<evidence type="ECO:0000256" key="4">
    <source>
        <dbReference type="ARBA" id="ARBA00022723"/>
    </source>
</evidence>
<dbReference type="InterPro" id="IPR059000">
    <property type="entry name" value="ATPase_P-type_domA"/>
</dbReference>
<feature type="transmembrane region" description="Helical" evidence="13">
    <location>
        <begin position="517"/>
        <end position="541"/>
    </location>
</feature>
<dbReference type="InterPro" id="IPR036412">
    <property type="entry name" value="HAD-like_sf"/>
</dbReference>
<keyword evidence="7" id="KW-0460">Magnesium</keyword>
<evidence type="ECO:0000256" key="10">
    <source>
        <dbReference type="ARBA" id="ARBA00023136"/>
    </source>
</evidence>
<comment type="catalytic activity">
    <reaction evidence="11">
        <text>ATP + H2O = ADP + phosphate + H(+)</text>
        <dbReference type="Rhea" id="RHEA:13065"/>
        <dbReference type="ChEBI" id="CHEBI:15377"/>
        <dbReference type="ChEBI" id="CHEBI:15378"/>
        <dbReference type="ChEBI" id="CHEBI:30616"/>
        <dbReference type="ChEBI" id="CHEBI:43474"/>
        <dbReference type="ChEBI" id="CHEBI:456216"/>
    </reaction>
</comment>
<evidence type="ECO:0000256" key="7">
    <source>
        <dbReference type="ARBA" id="ARBA00022842"/>
    </source>
</evidence>
<evidence type="ECO:0000256" key="12">
    <source>
        <dbReference type="SAM" id="Coils"/>
    </source>
</evidence>
<dbReference type="Gene3D" id="3.40.1110.10">
    <property type="entry name" value="Calcium-transporting ATPase, cytoplasmic domain N"/>
    <property type="match status" value="1"/>
</dbReference>
<feature type="transmembrane region" description="Helical" evidence="13">
    <location>
        <begin position="301"/>
        <end position="320"/>
    </location>
</feature>
<evidence type="ECO:0000313" key="16">
    <source>
        <dbReference type="Proteomes" id="UP000054937"/>
    </source>
</evidence>
<dbReference type="GO" id="GO:0046872">
    <property type="term" value="F:metal ion binding"/>
    <property type="evidence" value="ECO:0007669"/>
    <property type="project" value="UniProtKB-KW"/>
</dbReference>
<feature type="transmembrane region" description="Helical" evidence="13">
    <location>
        <begin position="274"/>
        <end position="295"/>
    </location>
</feature>
<name>A0A0V0QA69_PSEPJ</name>
<keyword evidence="2" id="KW-0597">Phosphoprotein</keyword>
<dbReference type="InParanoid" id="A0A0V0QA69"/>
<dbReference type="SUPFAM" id="SSF81660">
    <property type="entry name" value="Metal cation-transporting ATPase, ATP-binding domain N"/>
    <property type="match status" value="1"/>
</dbReference>
<dbReference type="GO" id="GO:0016020">
    <property type="term" value="C:membrane"/>
    <property type="evidence" value="ECO:0007669"/>
    <property type="project" value="UniProtKB-SubCell"/>
</dbReference>
<reference evidence="15 16" key="1">
    <citation type="journal article" date="2015" name="Sci. Rep.">
        <title>Genome of the facultative scuticociliatosis pathogen Pseudocohnilembus persalinus provides insight into its virulence through horizontal gene transfer.</title>
        <authorList>
            <person name="Xiong J."/>
            <person name="Wang G."/>
            <person name="Cheng J."/>
            <person name="Tian M."/>
            <person name="Pan X."/>
            <person name="Warren A."/>
            <person name="Jiang C."/>
            <person name="Yuan D."/>
            <person name="Miao W."/>
        </authorList>
    </citation>
    <scope>NUCLEOTIDE SEQUENCE [LARGE SCALE GENOMIC DNA]</scope>
    <source>
        <strain evidence="15">36N120E</strain>
    </source>
</reference>
<dbReference type="InterPro" id="IPR018303">
    <property type="entry name" value="ATPase_P-typ_P_site"/>
</dbReference>
<proteinExistence type="predicted"/>
<dbReference type="InterPro" id="IPR023299">
    <property type="entry name" value="ATPase_P-typ_cyto_dom_N"/>
</dbReference>
<dbReference type="PROSITE" id="PS00154">
    <property type="entry name" value="ATPASE_E1_E2"/>
    <property type="match status" value="1"/>
</dbReference>
<keyword evidence="4" id="KW-0479">Metal-binding</keyword>
<feature type="transmembrane region" description="Helical" evidence="13">
    <location>
        <begin position="109"/>
        <end position="127"/>
    </location>
</feature>
<evidence type="ECO:0000256" key="8">
    <source>
        <dbReference type="ARBA" id="ARBA00022967"/>
    </source>
</evidence>
<dbReference type="Pfam" id="PF00122">
    <property type="entry name" value="E1-E2_ATPase"/>
    <property type="match status" value="1"/>
</dbReference>
<dbReference type="InterPro" id="IPR006544">
    <property type="entry name" value="P-type_TPase_V"/>
</dbReference>
<dbReference type="EMBL" id="LDAU01000223">
    <property type="protein sequence ID" value="KRW98967.1"/>
    <property type="molecule type" value="Genomic_DNA"/>
</dbReference>
<keyword evidence="3 13" id="KW-0812">Transmembrane</keyword>
<evidence type="ECO:0000256" key="6">
    <source>
        <dbReference type="ARBA" id="ARBA00022840"/>
    </source>
</evidence>
<comment type="caution">
    <text evidence="15">The sequence shown here is derived from an EMBL/GenBank/DDBJ whole genome shotgun (WGS) entry which is preliminary data.</text>
</comment>
<evidence type="ECO:0000256" key="1">
    <source>
        <dbReference type="ARBA" id="ARBA00004141"/>
    </source>
</evidence>
<keyword evidence="12" id="KW-0175">Coiled coil</keyword>
<keyword evidence="6" id="KW-0067">ATP-binding</keyword>
<feature type="domain" description="P-type ATPase A" evidence="14">
    <location>
        <begin position="350"/>
        <end position="459"/>
    </location>
</feature>
<gene>
    <name evidence="15" type="ORF">PPERSA_11568</name>
</gene>
<evidence type="ECO:0000256" key="2">
    <source>
        <dbReference type="ARBA" id="ARBA00022553"/>
    </source>
</evidence>
<evidence type="ECO:0000256" key="5">
    <source>
        <dbReference type="ARBA" id="ARBA00022741"/>
    </source>
</evidence>
<dbReference type="SUPFAM" id="SSF81653">
    <property type="entry name" value="Calcium ATPase, transduction domain A"/>
    <property type="match status" value="1"/>
</dbReference>
<evidence type="ECO:0000256" key="11">
    <source>
        <dbReference type="ARBA" id="ARBA00049360"/>
    </source>
</evidence>
<organism evidence="15 16">
    <name type="scientific">Pseudocohnilembus persalinus</name>
    <name type="common">Ciliate</name>
    <dbReference type="NCBI Taxonomy" id="266149"/>
    <lineage>
        <taxon>Eukaryota</taxon>
        <taxon>Sar</taxon>
        <taxon>Alveolata</taxon>
        <taxon>Ciliophora</taxon>
        <taxon>Intramacronucleata</taxon>
        <taxon>Oligohymenophorea</taxon>
        <taxon>Scuticociliatia</taxon>
        <taxon>Philasterida</taxon>
        <taxon>Pseudocohnilembidae</taxon>
        <taxon>Pseudocohnilembus</taxon>
    </lineage>
</organism>
<dbReference type="GO" id="GO:0140358">
    <property type="term" value="F:P-type transmembrane transporter activity"/>
    <property type="evidence" value="ECO:0007669"/>
    <property type="project" value="InterPro"/>
</dbReference>
<accession>A0A0V0QA69</accession>
<keyword evidence="8" id="KW-1278">Translocase</keyword>
<dbReference type="Gene3D" id="2.70.150.10">
    <property type="entry name" value="Calcium-transporting ATPase, cytoplasmic transduction domain A"/>
    <property type="match status" value="1"/>
</dbReference>
<dbReference type="GO" id="GO:0005524">
    <property type="term" value="F:ATP binding"/>
    <property type="evidence" value="ECO:0007669"/>
    <property type="project" value="UniProtKB-KW"/>
</dbReference>
<dbReference type="PRINTS" id="PR00119">
    <property type="entry name" value="CATATPASE"/>
</dbReference>
<evidence type="ECO:0000259" key="14">
    <source>
        <dbReference type="Pfam" id="PF00122"/>
    </source>
</evidence>